<dbReference type="Pfam" id="PF09867">
    <property type="entry name" value="TagF_N"/>
    <property type="match status" value="1"/>
</dbReference>
<gene>
    <name evidence="1" type="primary">tagF</name>
    <name evidence="1" type="ORF">JY500_10340</name>
</gene>
<dbReference type="NCBIfam" id="TIGR03373">
    <property type="entry name" value="VI_minor_4"/>
    <property type="match status" value="1"/>
</dbReference>
<dbReference type="RefSeq" id="WP_206256289.1">
    <property type="nucleotide sequence ID" value="NZ_CP071060.1"/>
</dbReference>
<name>A0ABX7MFX0_9RHOO</name>
<accession>A0ABX7MFX0</accession>
<keyword evidence="2" id="KW-1185">Reference proteome</keyword>
<sequence length="218" mass="23621">MQAAGWYGKLPALGDFAQRRLDAEFVAAWDHWLQQAMLESQRVLGANWLDCYLTAPVWRFVLSPGVIGPRGWAGLIVPSVDRVGRYFPLTVCVPLDGVALDRAAVVSLTPWLDRVEAAARRCLSHDATVDGFEADLALIGCPAFFPDVSSDSATALLQRASVVEITRDVSGPDLATLADSVLARLLAGYSLWWRSAGNATLHLQLPSTTRFGSMIGPQ</sequence>
<dbReference type="Gene3D" id="3.40.1730.10">
    <property type="entry name" value="pa0076 domain"/>
    <property type="match status" value="1"/>
</dbReference>
<reference evidence="1 2" key="1">
    <citation type="submission" date="2021-02" db="EMBL/GenBank/DDBJ databases">
        <title>Niveibacterium changnyeongensis HC41.</title>
        <authorList>
            <person name="Kang M."/>
        </authorList>
    </citation>
    <scope>NUCLEOTIDE SEQUENCE [LARGE SCALE GENOMIC DNA]</scope>
    <source>
        <strain evidence="1 2">HC41</strain>
    </source>
</reference>
<protein>
    <submittedName>
        <fullName evidence="1">Type VI secretion system-associated protein TagF</fullName>
    </submittedName>
</protein>
<dbReference type="Proteomes" id="UP000663570">
    <property type="component" value="Chromosome"/>
</dbReference>
<evidence type="ECO:0000313" key="1">
    <source>
        <dbReference type="EMBL" id="QSI78977.1"/>
    </source>
</evidence>
<organism evidence="1 2">
    <name type="scientific">Niveibacterium microcysteis</name>
    <dbReference type="NCBI Taxonomy" id="2811415"/>
    <lineage>
        <taxon>Bacteria</taxon>
        <taxon>Pseudomonadati</taxon>
        <taxon>Pseudomonadota</taxon>
        <taxon>Betaproteobacteria</taxon>
        <taxon>Rhodocyclales</taxon>
        <taxon>Rhodocyclaceae</taxon>
        <taxon>Niveibacterium</taxon>
    </lineage>
</organism>
<dbReference type="InterPro" id="IPR017748">
    <property type="entry name" value="TagF"/>
</dbReference>
<dbReference type="PIRSF" id="PIRSF029287">
    <property type="entry name" value="UCP029287"/>
    <property type="match status" value="1"/>
</dbReference>
<proteinExistence type="predicted"/>
<dbReference type="InterPro" id="IPR038225">
    <property type="entry name" value="TagF_sf"/>
</dbReference>
<dbReference type="EMBL" id="CP071060">
    <property type="protein sequence ID" value="QSI78977.1"/>
    <property type="molecule type" value="Genomic_DNA"/>
</dbReference>
<evidence type="ECO:0000313" key="2">
    <source>
        <dbReference type="Proteomes" id="UP000663570"/>
    </source>
</evidence>